<feature type="domain" description="C2H2-type" evidence="9">
    <location>
        <begin position="323"/>
        <end position="351"/>
    </location>
</feature>
<dbReference type="SMART" id="SM00355">
    <property type="entry name" value="ZnF_C2H2"/>
    <property type="match status" value="10"/>
</dbReference>
<dbReference type="Pfam" id="PF00096">
    <property type="entry name" value="zf-C2H2"/>
    <property type="match status" value="3"/>
</dbReference>
<dbReference type="InterPro" id="IPR036236">
    <property type="entry name" value="Znf_C2H2_sf"/>
</dbReference>
<protein>
    <submittedName>
        <fullName evidence="10">Putative transcription factor grauzone</fullName>
    </submittedName>
</protein>
<feature type="domain" description="C2H2-type" evidence="9">
    <location>
        <begin position="442"/>
        <end position="469"/>
    </location>
</feature>
<sequence>MAVEPACLTCTKGTSPDQAVTVGNQEEVQGALSKHFWFSETECFYGILCPVCWTKLRDFHHFYTEVENIHAKHLQFSLQLQPEQLLEVKQEPGPAAVVFVAEDVDVKSEAEGEESNDGSKIESDVDNFGGEGCSPKPGEYSDGEVNETSQDDSDYEEDEPAPKRGRKPGSGKKKQIKRTGRRVGRPVQGWQKDIKDESFIAETVNLVCDTCSEKFETFEDLQKHSTALHDKLAYIFCCNLKFSRKPRLVDHIQFHLNPSQFACKLCPKKQFGDREALKRHMRSMHVDEEEKTMQCSVCPKRFAQKRFLNLHEKYHRNLQEKKFHCVPCNRYFAYASLLRHHNEEVHENKPDKYVCHVCAKSYNIYTSYKSHVDSHDEEAKKVKQLSMERVQCSDCNAWVYQRGLRKHMLRHSGTQRCDICGQECSSVMTLKYHKAQHRKDDLTCSVCEKVFKRMINFKEHMASHTGDVLYSCDFCDKTFNSNANRASHRKKMHPKEWLEDKIKKNPNLIQEQFQQQPQQQQQAGSLQ</sequence>
<feature type="compositionally biased region" description="Acidic residues" evidence="8">
    <location>
        <begin position="141"/>
        <end position="159"/>
    </location>
</feature>
<feature type="compositionally biased region" description="Basic residues" evidence="8">
    <location>
        <begin position="163"/>
        <end position="184"/>
    </location>
</feature>
<evidence type="ECO:0000256" key="1">
    <source>
        <dbReference type="ARBA" id="ARBA00022723"/>
    </source>
</evidence>
<dbReference type="SMART" id="SM00868">
    <property type="entry name" value="zf-AD"/>
    <property type="match status" value="1"/>
</dbReference>
<feature type="domain" description="C2H2-type" evidence="9">
    <location>
        <begin position="353"/>
        <end position="380"/>
    </location>
</feature>
<name>A0A1Q3FC88_CULTA</name>
<dbReference type="GO" id="GO:0008270">
    <property type="term" value="F:zinc ion binding"/>
    <property type="evidence" value="ECO:0007669"/>
    <property type="project" value="UniProtKB-KW"/>
</dbReference>
<dbReference type="PANTHER" id="PTHR24388:SF104">
    <property type="entry name" value="AT-RICH BINDING PROTEIN-RELATED"/>
    <property type="match status" value="1"/>
</dbReference>
<evidence type="ECO:0000256" key="5">
    <source>
        <dbReference type="ARBA" id="ARBA00023242"/>
    </source>
</evidence>
<dbReference type="InterPro" id="IPR012934">
    <property type="entry name" value="Znf_AD"/>
</dbReference>
<evidence type="ECO:0000256" key="6">
    <source>
        <dbReference type="ARBA" id="ARBA00037948"/>
    </source>
</evidence>
<dbReference type="GO" id="GO:0000981">
    <property type="term" value="F:DNA-binding transcription factor activity, RNA polymerase II-specific"/>
    <property type="evidence" value="ECO:0007669"/>
    <property type="project" value="TreeGrafter"/>
</dbReference>
<reference evidence="10" key="1">
    <citation type="submission" date="2017-01" db="EMBL/GenBank/DDBJ databases">
        <title>A deep insight into the sialotranscriptome of adult male and female Cluex tarsalis mosquitoes.</title>
        <authorList>
            <person name="Ribeiro J.M."/>
            <person name="Moreira F."/>
            <person name="Bernard K.A."/>
            <person name="Calvo E."/>
        </authorList>
    </citation>
    <scope>NUCLEOTIDE SEQUENCE</scope>
    <source>
        <strain evidence="10">Kern County</strain>
        <tissue evidence="10">Salivary glands</tissue>
    </source>
</reference>
<dbReference type="GO" id="GO:0000978">
    <property type="term" value="F:RNA polymerase II cis-regulatory region sequence-specific DNA binding"/>
    <property type="evidence" value="ECO:0007669"/>
    <property type="project" value="TreeGrafter"/>
</dbReference>
<keyword evidence="1" id="KW-0479">Metal-binding</keyword>
<dbReference type="EMBL" id="GFDL01009844">
    <property type="protein sequence ID" value="JAV25201.1"/>
    <property type="molecule type" value="Transcribed_RNA"/>
</dbReference>
<evidence type="ECO:0000259" key="9">
    <source>
        <dbReference type="PROSITE" id="PS50157"/>
    </source>
</evidence>
<evidence type="ECO:0000256" key="7">
    <source>
        <dbReference type="PROSITE-ProRule" id="PRU00042"/>
    </source>
</evidence>
<feature type="compositionally biased region" description="Low complexity" evidence="8">
    <location>
        <begin position="510"/>
        <end position="527"/>
    </location>
</feature>
<dbReference type="InterPro" id="IPR050527">
    <property type="entry name" value="Snail/Krueppel_Znf"/>
</dbReference>
<feature type="domain" description="C2H2-type" evidence="9">
    <location>
        <begin position="261"/>
        <end position="290"/>
    </location>
</feature>
<accession>A0A1Q3FC88</accession>
<dbReference type="PROSITE" id="PS00028">
    <property type="entry name" value="ZINC_FINGER_C2H2_1"/>
    <property type="match status" value="7"/>
</dbReference>
<feature type="region of interest" description="Disordered" evidence="8">
    <location>
        <begin position="108"/>
        <end position="186"/>
    </location>
</feature>
<keyword evidence="4" id="KW-0862">Zinc</keyword>
<comment type="similarity">
    <text evidence="6">Belongs to the snail C2H2-type zinc-finger protein family.</text>
</comment>
<dbReference type="Gene3D" id="3.30.160.60">
    <property type="entry name" value="Classic Zinc Finger"/>
    <property type="match status" value="5"/>
</dbReference>
<evidence type="ECO:0000256" key="4">
    <source>
        <dbReference type="ARBA" id="ARBA00022833"/>
    </source>
</evidence>
<dbReference type="GO" id="GO:0005634">
    <property type="term" value="C:nucleus"/>
    <property type="evidence" value="ECO:0007669"/>
    <property type="project" value="InterPro"/>
</dbReference>
<dbReference type="SUPFAM" id="SSF57667">
    <property type="entry name" value="beta-beta-alpha zinc fingers"/>
    <property type="match status" value="4"/>
</dbReference>
<feature type="domain" description="C2H2-type" evidence="9">
    <location>
        <begin position="470"/>
        <end position="498"/>
    </location>
</feature>
<dbReference type="PANTHER" id="PTHR24388">
    <property type="entry name" value="ZINC FINGER PROTEIN"/>
    <property type="match status" value="1"/>
</dbReference>
<evidence type="ECO:0000256" key="3">
    <source>
        <dbReference type="ARBA" id="ARBA00022771"/>
    </source>
</evidence>
<dbReference type="Gene3D" id="3.40.1800.20">
    <property type="match status" value="1"/>
</dbReference>
<feature type="region of interest" description="Disordered" evidence="8">
    <location>
        <begin position="506"/>
        <end position="527"/>
    </location>
</feature>
<evidence type="ECO:0000256" key="8">
    <source>
        <dbReference type="SAM" id="MobiDB-lite"/>
    </source>
</evidence>
<keyword evidence="5" id="KW-0539">Nucleus</keyword>
<dbReference type="InterPro" id="IPR013087">
    <property type="entry name" value="Znf_C2H2_type"/>
</dbReference>
<organism evidence="10">
    <name type="scientific">Culex tarsalis</name>
    <name type="common">Encephalitis mosquito</name>
    <dbReference type="NCBI Taxonomy" id="7177"/>
    <lineage>
        <taxon>Eukaryota</taxon>
        <taxon>Metazoa</taxon>
        <taxon>Ecdysozoa</taxon>
        <taxon>Arthropoda</taxon>
        <taxon>Hexapoda</taxon>
        <taxon>Insecta</taxon>
        <taxon>Pterygota</taxon>
        <taxon>Neoptera</taxon>
        <taxon>Endopterygota</taxon>
        <taxon>Diptera</taxon>
        <taxon>Nematocera</taxon>
        <taxon>Culicoidea</taxon>
        <taxon>Culicidae</taxon>
        <taxon>Culicinae</taxon>
        <taxon>Culicini</taxon>
        <taxon>Culex</taxon>
        <taxon>Culex</taxon>
    </lineage>
</organism>
<evidence type="ECO:0000256" key="2">
    <source>
        <dbReference type="ARBA" id="ARBA00022737"/>
    </source>
</evidence>
<dbReference type="PROSITE" id="PS50157">
    <property type="entry name" value="ZINC_FINGER_C2H2_2"/>
    <property type="match status" value="6"/>
</dbReference>
<keyword evidence="2" id="KW-0677">Repeat</keyword>
<feature type="domain" description="C2H2-type" evidence="9">
    <location>
        <begin position="293"/>
        <end position="320"/>
    </location>
</feature>
<proteinExistence type="inferred from homology"/>
<keyword evidence="3 7" id="KW-0863">Zinc-finger</keyword>
<evidence type="ECO:0000313" key="10">
    <source>
        <dbReference type="EMBL" id="JAV25201.1"/>
    </source>
</evidence>
<dbReference type="AlphaFoldDB" id="A0A1Q3FC88"/>